<evidence type="ECO:0008006" key="8">
    <source>
        <dbReference type="Google" id="ProtNLM"/>
    </source>
</evidence>
<evidence type="ECO:0000256" key="3">
    <source>
        <dbReference type="ARBA" id="ARBA00022989"/>
    </source>
</evidence>
<keyword evidence="3 5" id="KW-1133">Transmembrane helix</keyword>
<feature type="transmembrane region" description="Helical" evidence="5">
    <location>
        <begin position="294"/>
        <end position="318"/>
    </location>
</feature>
<keyword evidence="2 5" id="KW-0812">Transmembrane</keyword>
<sequence>MFGMGVSYGILIDASMTLACETAGKRYRISQTLAFQWSLAMQICSLVAYLTGSWRLYLIAINLLASPMLVLMIFWVESPRWLIQKKRYQEAAISINVMCKWNRCRKRFVSNDLLFIKVGNEENEGFLSVMSLVSTRNLRLYSIVMFFSALCVEMCVAVVLFDIQVLAGNPFINVALYGLLRIWVPFFIILLEANSDKFGRRLLFILSQSVTVFCFFAAVFLSFLPQTYGIILAKTCLVMAGGITNSSIFFTIYKQYVMELYPTVIRALAVGVFGVIERIGGAIAPQLINVNHWTFSGAAMMFAAIITAVSLITGWLILPETRNRSMPDFLEQAEKRKFDENQAGDDDNSGNVS</sequence>
<name>A0ABD6EE03_9BILA</name>
<dbReference type="SUPFAM" id="SSF103473">
    <property type="entry name" value="MFS general substrate transporter"/>
    <property type="match status" value="1"/>
</dbReference>
<feature type="transmembrane region" description="Helical" evidence="5">
    <location>
        <begin position="230"/>
        <end position="253"/>
    </location>
</feature>
<feature type="transmembrane region" description="Helical" evidence="5">
    <location>
        <begin position="56"/>
        <end position="76"/>
    </location>
</feature>
<evidence type="ECO:0000313" key="7">
    <source>
        <dbReference type="Proteomes" id="UP001608902"/>
    </source>
</evidence>
<feature type="transmembrane region" description="Helical" evidence="5">
    <location>
        <begin position="203"/>
        <end position="224"/>
    </location>
</feature>
<evidence type="ECO:0000256" key="1">
    <source>
        <dbReference type="ARBA" id="ARBA00004141"/>
    </source>
</evidence>
<dbReference type="InterPro" id="IPR036259">
    <property type="entry name" value="MFS_trans_sf"/>
</dbReference>
<keyword evidence="4 5" id="KW-0472">Membrane</keyword>
<keyword evidence="7" id="KW-1185">Reference proteome</keyword>
<dbReference type="Proteomes" id="UP001608902">
    <property type="component" value="Unassembled WGS sequence"/>
</dbReference>
<proteinExistence type="predicted"/>
<dbReference type="InterPro" id="IPR005828">
    <property type="entry name" value="MFS_sugar_transport-like"/>
</dbReference>
<comment type="subcellular location">
    <subcellularLocation>
        <location evidence="1">Membrane</location>
        <topology evidence="1">Multi-pass membrane protein</topology>
    </subcellularLocation>
</comment>
<reference evidence="6 7" key="1">
    <citation type="submission" date="2024-08" db="EMBL/GenBank/DDBJ databases">
        <title>Gnathostoma spinigerum genome.</title>
        <authorList>
            <person name="Gonzalez-Bertolin B."/>
            <person name="Monzon S."/>
            <person name="Zaballos A."/>
            <person name="Jimenez P."/>
            <person name="Dekumyoy P."/>
            <person name="Varona S."/>
            <person name="Cuesta I."/>
            <person name="Sumanam S."/>
            <person name="Adisakwattana P."/>
            <person name="Gasser R.B."/>
            <person name="Hernandez-Gonzalez A."/>
            <person name="Young N.D."/>
            <person name="Perteguer M.J."/>
        </authorList>
    </citation>
    <scope>NUCLEOTIDE SEQUENCE [LARGE SCALE GENOMIC DNA]</scope>
    <source>
        <strain evidence="6">AL3</strain>
        <tissue evidence="6">Liver</tissue>
    </source>
</reference>
<evidence type="ECO:0000313" key="6">
    <source>
        <dbReference type="EMBL" id="MFH4978183.1"/>
    </source>
</evidence>
<dbReference type="PANTHER" id="PTHR24064">
    <property type="entry name" value="SOLUTE CARRIER FAMILY 22 MEMBER"/>
    <property type="match status" value="1"/>
</dbReference>
<evidence type="ECO:0000256" key="5">
    <source>
        <dbReference type="SAM" id="Phobius"/>
    </source>
</evidence>
<gene>
    <name evidence="6" type="ORF">AB6A40_004892</name>
</gene>
<evidence type="ECO:0000256" key="4">
    <source>
        <dbReference type="ARBA" id="ARBA00023136"/>
    </source>
</evidence>
<dbReference type="Gene3D" id="1.20.1250.20">
    <property type="entry name" value="MFS general substrate transporter like domains"/>
    <property type="match status" value="1"/>
</dbReference>
<feature type="transmembrane region" description="Helical" evidence="5">
    <location>
        <begin position="33"/>
        <end position="50"/>
    </location>
</feature>
<dbReference type="Pfam" id="PF00083">
    <property type="entry name" value="Sugar_tr"/>
    <property type="match status" value="1"/>
</dbReference>
<dbReference type="AlphaFoldDB" id="A0ABD6EE03"/>
<dbReference type="GO" id="GO:0016020">
    <property type="term" value="C:membrane"/>
    <property type="evidence" value="ECO:0007669"/>
    <property type="project" value="UniProtKB-SubCell"/>
</dbReference>
<feature type="transmembrane region" description="Helical" evidence="5">
    <location>
        <begin position="265"/>
        <end position="288"/>
    </location>
</feature>
<dbReference type="EMBL" id="JBGFUD010002953">
    <property type="protein sequence ID" value="MFH4978183.1"/>
    <property type="molecule type" value="Genomic_DNA"/>
</dbReference>
<evidence type="ECO:0000256" key="2">
    <source>
        <dbReference type="ARBA" id="ARBA00022692"/>
    </source>
</evidence>
<protein>
    <recommendedName>
        <fullName evidence="8">Major facilitator superfamily (MFS) profile domain-containing protein</fullName>
    </recommendedName>
</protein>
<feature type="transmembrane region" description="Helical" evidence="5">
    <location>
        <begin position="140"/>
        <end position="165"/>
    </location>
</feature>
<organism evidence="6 7">
    <name type="scientific">Gnathostoma spinigerum</name>
    <dbReference type="NCBI Taxonomy" id="75299"/>
    <lineage>
        <taxon>Eukaryota</taxon>
        <taxon>Metazoa</taxon>
        <taxon>Ecdysozoa</taxon>
        <taxon>Nematoda</taxon>
        <taxon>Chromadorea</taxon>
        <taxon>Rhabditida</taxon>
        <taxon>Spirurina</taxon>
        <taxon>Gnathostomatomorpha</taxon>
        <taxon>Gnathostomatoidea</taxon>
        <taxon>Gnathostomatidae</taxon>
        <taxon>Gnathostoma</taxon>
    </lineage>
</organism>
<comment type="caution">
    <text evidence="6">The sequence shown here is derived from an EMBL/GenBank/DDBJ whole genome shotgun (WGS) entry which is preliminary data.</text>
</comment>
<accession>A0ABD6EE03</accession>
<feature type="transmembrane region" description="Helical" evidence="5">
    <location>
        <begin position="171"/>
        <end position="191"/>
    </location>
</feature>